<proteinExistence type="predicted"/>
<evidence type="ECO:0000256" key="1">
    <source>
        <dbReference type="SAM" id="MobiDB-lite"/>
    </source>
</evidence>
<keyword evidence="3" id="KW-1185">Reference proteome</keyword>
<accession>A0A8D2APV3</accession>
<protein>
    <recommendedName>
        <fullName evidence="4">Glutamate-rich protein 5</fullName>
    </recommendedName>
</protein>
<name>A0A8D2APV3_SCIVU</name>
<feature type="region of interest" description="Disordered" evidence="1">
    <location>
        <begin position="1"/>
        <end position="61"/>
    </location>
</feature>
<evidence type="ECO:0008006" key="4">
    <source>
        <dbReference type="Google" id="ProtNLM"/>
    </source>
</evidence>
<dbReference type="Ensembl" id="ENSSVLT00005003019.1">
    <property type="protein sequence ID" value="ENSSVLP00005002753.1"/>
    <property type="gene ID" value="ENSSVLG00005002202.1"/>
</dbReference>
<dbReference type="GeneTree" id="ENSGT00960000187108"/>
<dbReference type="Proteomes" id="UP000694564">
    <property type="component" value="Chromosome 1"/>
</dbReference>
<dbReference type="PANTHER" id="PTHR23006:SF0">
    <property type="entry name" value="GLUTAMATE-RICH PROTEIN 5"/>
    <property type="match status" value="1"/>
</dbReference>
<organism evidence="2 3">
    <name type="scientific">Sciurus vulgaris</name>
    <name type="common">Eurasian red squirrel</name>
    <dbReference type="NCBI Taxonomy" id="55149"/>
    <lineage>
        <taxon>Eukaryota</taxon>
        <taxon>Metazoa</taxon>
        <taxon>Chordata</taxon>
        <taxon>Craniata</taxon>
        <taxon>Vertebrata</taxon>
        <taxon>Euteleostomi</taxon>
        <taxon>Mammalia</taxon>
        <taxon>Eutheria</taxon>
        <taxon>Euarchontoglires</taxon>
        <taxon>Glires</taxon>
        <taxon>Rodentia</taxon>
        <taxon>Sciuromorpha</taxon>
        <taxon>Sciuridae</taxon>
        <taxon>Sciurinae</taxon>
        <taxon>Sciurini</taxon>
        <taxon>Sciurus</taxon>
    </lineage>
</organism>
<evidence type="ECO:0000313" key="2">
    <source>
        <dbReference type="Ensembl" id="ENSSVLP00005002753.1"/>
    </source>
</evidence>
<dbReference type="PANTHER" id="PTHR23006">
    <property type="entry name" value="GLUTAMATE-RICH PROTEIN 5"/>
    <property type="match status" value="1"/>
</dbReference>
<feature type="compositionally biased region" description="Basic and acidic residues" evidence="1">
    <location>
        <begin position="24"/>
        <end position="41"/>
    </location>
</feature>
<reference evidence="2" key="1">
    <citation type="submission" date="2020-06" db="EMBL/GenBank/DDBJ databases">
        <authorList>
            <consortium name="Wellcome Sanger Institute Data Sharing"/>
        </authorList>
    </citation>
    <scope>NUCLEOTIDE SEQUENCE [LARGE SCALE GENOMIC DNA]</scope>
</reference>
<reference evidence="2" key="2">
    <citation type="submission" date="2025-08" db="UniProtKB">
        <authorList>
            <consortium name="Ensembl"/>
        </authorList>
    </citation>
    <scope>IDENTIFICATION</scope>
</reference>
<reference evidence="2" key="3">
    <citation type="submission" date="2025-09" db="UniProtKB">
        <authorList>
            <consortium name="Ensembl"/>
        </authorList>
    </citation>
    <scope>IDENTIFICATION</scope>
</reference>
<dbReference type="AlphaFoldDB" id="A0A8D2APV3"/>
<evidence type="ECO:0000313" key="3">
    <source>
        <dbReference type="Proteomes" id="UP000694564"/>
    </source>
</evidence>
<dbReference type="InterPro" id="IPR027856">
    <property type="entry name" value="Glu-rich_5"/>
</dbReference>
<sequence length="61" mass="6429">MGCSSSALNKAGDSSRFRSGGTGEKMETEIENEKVSERAETKEEETGEAVDLSAATELGMV</sequence>